<name>A0A5N5TCI1_9CRUS</name>
<feature type="chain" id="PRO_5024461371" evidence="3">
    <location>
        <begin position="24"/>
        <end position="324"/>
    </location>
</feature>
<dbReference type="InterPro" id="IPR031311">
    <property type="entry name" value="CHIT_BIND_RR_consensus"/>
</dbReference>
<protein>
    <submittedName>
        <fullName evidence="4">Cuticle protein 6</fullName>
    </submittedName>
</protein>
<dbReference type="InterPro" id="IPR000618">
    <property type="entry name" value="Insect_cuticle"/>
</dbReference>
<dbReference type="OrthoDB" id="6355773at2759"/>
<evidence type="ECO:0000313" key="4">
    <source>
        <dbReference type="EMBL" id="KAB7504346.1"/>
    </source>
</evidence>
<comment type="caution">
    <text evidence="4">The sequence shown here is derived from an EMBL/GenBank/DDBJ whole genome shotgun (WGS) entry which is preliminary data.</text>
</comment>
<dbReference type="Proteomes" id="UP000326759">
    <property type="component" value="Unassembled WGS sequence"/>
</dbReference>
<keyword evidence="1 2" id="KW-0193">Cuticle</keyword>
<dbReference type="PANTHER" id="PTHR10380:SF196">
    <property type="entry name" value="CUTICULAR PROTEIN 72EA"/>
    <property type="match status" value="1"/>
</dbReference>
<evidence type="ECO:0000313" key="5">
    <source>
        <dbReference type="Proteomes" id="UP000326759"/>
    </source>
</evidence>
<proteinExistence type="predicted"/>
<keyword evidence="3" id="KW-0732">Signal</keyword>
<evidence type="ECO:0000256" key="3">
    <source>
        <dbReference type="SAM" id="SignalP"/>
    </source>
</evidence>
<organism evidence="4 5">
    <name type="scientific">Armadillidium nasatum</name>
    <dbReference type="NCBI Taxonomy" id="96803"/>
    <lineage>
        <taxon>Eukaryota</taxon>
        <taxon>Metazoa</taxon>
        <taxon>Ecdysozoa</taxon>
        <taxon>Arthropoda</taxon>
        <taxon>Crustacea</taxon>
        <taxon>Multicrustacea</taxon>
        <taxon>Malacostraca</taxon>
        <taxon>Eumalacostraca</taxon>
        <taxon>Peracarida</taxon>
        <taxon>Isopoda</taxon>
        <taxon>Oniscidea</taxon>
        <taxon>Crinocheta</taxon>
        <taxon>Armadillidiidae</taxon>
        <taxon>Armadillidium</taxon>
    </lineage>
</organism>
<dbReference type="PANTHER" id="PTHR10380">
    <property type="entry name" value="CUTICLE PROTEIN"/>
    <property type="match status" value="1"/>
</dbReference>
<dbReference type="PROSITE" id="PS51155">
    <property type="entry name" value="CHIT_BIND_RR_2"/>
    <property type="match status" value="1"/>
</dbReference>
<dbReference type="AlphaFoldDB" id="A0A5N5TCI1"/>
<dbReference type="PROSITE" id="PS00233">
    <property type="entry name" value="CHIT_BIND_RR_1"/>
    <property type="match status" value="1"/>
</dbReference>
<sequence>MFQFGILIIQVLFTCLCISLANAKSFFTQPFVGTPQYTAGSPFVFVNPTQFTPQVIPTFRTVATPISTVPYVFNRFHTQDRTGAYTFSYSGGPSSRTESRDRFGNVVGAFNYVDPEGKIQTQQYVADSNGFRVAGTNLPTEPFVKVKETEKSRVKRETTVGKTPASTVPLKTVPVHHVVPQTYSSVVAPQIVPNFFTVNPNIIPNVYTASKTPVTAFPYNVPNVYTASNTPVTTFPYNVPNAYTASKTPVPTFPYNVFPTFYTVPTAVPTTDTKTTTNEKTDSVPVQPVFYSGVTNPYYTYDPNFITRQVEGQKTPNTGFTFYY</sequence>
<accession>A0A5N5TCI1</accession>
<gene>
    <name evidence="4" type="primary">CUO6_1</name>
    <name evidence="4" type="ORF">Anas_12811</name>
</gene>
<dbReference type="InterPro" id="IPR050468">
    <property type="entry name" value="Cuticle_Struct_Prot"/>
</dbReference>
<feature type="signal peptide" evidence="3">
    <location>
        <begin position="1"/>
        <end position="23"/>
    </location>
</feature>
<dbReference type="EMBL" id="SEYY01003365">
    <property type="protein sequence ID" value="KAB7504346.1"/>
    <property type="molecule type" value="Genomic_DNA"/>
</dbReference>
<reference evidence="4 5" key="1">
    <citation type="journal article" date="2019" name="PLoS Biol.">
        <title>Sex chromosomes control vertical transmission of feminizing Wolbachia symbionts in an isopod.</title>
        <authorList>
            <person name="Becking T."/>
            <person name="Chebbi M.A."/>
            <person name="Giraud I."/>
            <person name="Moumen B."/>
            <person name="Laverre T."/>
            <person name="Caubet Y."/>
            <person name="Peccoud J."/>
            <person name="Gilbert C."/>
            <person name="Cordaux R."/>
        </authorList>
    </citation>
    <scope>NUCLEOTIDE SEQUENCE [LARGE SCALE GENOMIC DNA]</scope>
    <source>
        <strain evidence="4">ANa2</strain>
        <tissue evidence="4">Whole body excluding digestive tract and cuticle</tissue>
    </source>
</reference>
<evidence type="ECO:0000256" key="1">
    <source>
        <dbReference type="ARBA" id="ARBA00022460"/>
    </source>
</evidence>
<dbReference type="GO" id="GO:0008010">
    <property type="term" value="F:structural constituent of chitin-based larval cuticle"/>
    <property type="evidence" value="ECO:0007669"/>
    <property type="project" value="TreeGrafter"/>
</dbReference>
<keyword evidence="5" id="KW-1185">Reference proteome</keyword>
<dbReference type="Pfam" id="PF00379">
    <property type="entry name" value="Chitin_bind_4"/>
    <property type="match status" value="1"/>
</dbReference>
<evidence type="ECO:0000256" key="2">
    <source>
        <dbReference type="PROSITE-ProRule" id="PRU00497"/>
    </source>
</evidence>
<dbReference type="GO" id="GO:0062129">
    <property type="term" value="C:chitin-based extracellular matrix"/>
    <property type="evidence" value="ECO:0007669"/>
    <property type="project" value="TreeGrafter"/>
</dbReference>